<accession>A0A3S9V3H0</accession>
<dbReference type="SUPFAM" id="SSF53448">
    <property type="entry name" value="Nucleotide-diphospho-sugar transferases"/>
    <property type="match status" value="1"/>
</dbReference>
<organism evidence="6 7">
    <name type="scientific">Paenibacillus lutimineralis</name>
    <dbReference type="NCBI Taxonomy" id="2707005"/>
    <lineage>
        <taxon>Bacteria</taxon>
        <taxon>Bacillati</taxon>
        <taxon>Bacillota</taxon>
        <taxon>Bacilli</taxon>
        <taxon>Bacillales</taxon>
        <taxon>Paenibacillaceae</taxon>
        <taxon>Paenibacillus</taxon>
    </lineage>
</organism>
<dbReference type="PANTHER" id="PTHR43179:SF12">
    <property type="entry name" value="GALACTOFURANOSYLTRANSFERASE GLFT2"/>
    <property type="match status" value="1"/>
</dbReference>
<dbReference type="EMBL" id="CP034346">
    <property type="protein sequence ID" value="AZS17118.1"/>
    <property type="molecule type" value="Genomic_DNA"/>
</dbReference>
<keyword evidence="3" id="KW-0328">Glycosyltransferase</keyword>
<dbReference type="GO" id="GO:0016757">
    <property type="term" value="F:glycosyltransferase activity"/>
    <property type="evidence" value="ECO:0007669"/>
    <property type="project" value="UniProtKB-KW"/>
</dbReference>
<comment type="similarity">
    <text evidence="2">Belongs to the glycosyltransferase 2 family.</text>
</comment>
<reference evidence="7" key="1">
    <citation type="submission" date="2018-12" db="EMBL/GenBank/DDBJ databases">
        <title>Complete genome sequence of Paenibacillus sp. MBLB1234.</title>
        <authorList>
            <person name="Nam Y.-D."/>
            <person name="Kang J."/>
            <person name="Chung W.-H."/>
            <person name="Park Y.S."/>
        </authorList>
    </citation>
    <scope>NUCLEOTIDE SEQUENCE [LARGE SCALE GENOMIC DNA]</scope>
    <source>
        <strain evidence="7">MBLB1234</strain>
    </source>
</reference>
<dbReference type="OrthoDB" id="8936324at2"/>
<evidence type="ECO:0000313" key="6">
    <source>
        <dbReference type="EMBL" id="AZS17118.1"/>
    </source>
</evidence>
<protein>
    <submittedName>
        <fullName evidence="6">Glycosyltransferase family 2 protein</fullName>
    </submittedName>
</protein>
<dbReference type="Pfam" id="PF00535">
    <property type="entry name" value="Glycos_transf_2"/>
    <property type="match status" value="1"/>
</dbReference>
<evidence type="ECO:0000256" key="2">
    <source>
        <dbReference type="ARBA" id="ARBA00006739"/>
    </source>
</evidence>
<evidence type="ECO:0000259" key="5">
    <source>
        <dbReference type="Pfam" id="PF00535"/>
    </source>
</evidence>
<name>A0A3S9V3H0_9BACL</name>
<dbReference type="AlphaFoldDB" id="A0A3S9V3H0"/>
<evidence type="ECO:0000313" key="7">
    <source>
        <dbReference type="Proteomes" id="UP000270678"/>
    </source>
</evidence>
<gene>
    <name evidence="6" type="ORF">EI981_23490</name>
</gene>
<dbReference type="InterPro" id="IPR029044">
    <property type="entry name" value="Nucleotide-diphossugar_trans"/>
</dbReference>
<dbReference type="KEGG" id="plut:EI981_23490"/>
<evidence type="ECO:0000256" key="1">
    <source>
        <dbReference type="ARBA" id="ARBA00004776"/>
    </source>
</evidence>
<dbReference type="CDD" id="cd04186">
    <property type="entry name" value="GT_2_like_c"/>
    <property type="match status" value="1"/>
</dbReference>
<keyword evidence="4 6" id="KW-0808">Transferase</keyword>
<dbReference type="Proteomes" id="UP000270678">
    <property type="component" value="Chromosome"/>
</dbReference>
<feature type="domain" description="Glycosyltransferase 2-like" evidence="5">
    <location>
        <begin position="57"/>
        <end position="224"/>
    </location>
</feature>
<dbReference type="PANTHER" id="PTHR43179">
    <property type="entry name" value="RHAMNOSYLTRANSFERASE WBBL"/>
    <property type="match status" value="1"/>
</dbReference>
<sequence>MKSLQVRYRSDERGGSFLRNTRHTARKSDFQQGYRTGYDKGFKSGKETFGTWFEGTSIIIPTYNQKQLLLQCLDYIEAHTVSPYEIIIVDNGSQDGTVEALRRRRGSLRVAAHSSNLGFAQAINTGLMMARGQTIVLLNNDVFVTEGWLTQMLACLFESPDTAAVGPVTNYISGEQKIDVPYHELSEMPRFAAAYNRRNTGKWRDTSRLVGFCILMKRSTFEQVGYLDEGYEVGNFEDDDWNRRLRLQGKRMRIAGDTFVHHVGSVTMKGLGAKQFSTVNDRNERFYTQKWGNRYEWIRSKVKESAASSHQAADFFPTHIWIRSASGKLFWMQHGVKYPVAAKVRDEVMTASMPRLSVIELLQIPTGPEYGEMELAAIKRDSSRDGKVVMAEDGTIYQLDQGARREFVSHYACTAWGFIIPKQTASHEAWNDWPEGLPIAPPTRSKAEDL</sequence>
<comment type="pathway">
    <text evidence="1">Cell wall biogenesis; cell wall polysaccharide biosynthesis.</text>
</comment>
<keyword evidence="7" id="KW-1185">Reference proteome</keyword>
<dbReference type="Gene3D" id="3.90.550.10">
    <property type="entry name" value="Spore Coat Polysaccharide Biosynthesis Protein SpsA, Chain A"/>
    <property type="match status" value="1"/>
</dbReference>
<dbReference type="InterPro" id="IPR001173">
    <property type="entry name" value="Glyco_trans_2-like"/>
</dbReference>
<proteinExistence type="inferred from homology"/>
<evidence type="ECO:0000256" key="4">
    <source>
        <dbReference type="ARBA" id="ARBA00022679"/>
    </source>
</evidence>
<evidence type="ECO:0000256" key="3">
    <source>
        <dbReference type="ARBA" id="ARBA00022676"/>
    </source>
</evidence>